<comment type="caution">
    <text evidence="5">The sequence shown here is derived from an EMBL/GenBank/DDBJ whole genome shotgun (WGS) entry which is preliminary data.</text>
</comment>
<organism evidence="5 6">
    <name type="scientific">Amycolatopsis decaplanina DSM 44594</name>
    <dbReference type="NCBI Taxonomy" id="1284240"/>
    <lineage>
        <taxon>Bacteria</taxon>
        <taxon>Bacillati</taxon>
        <taxon>Actinomycetota</taxon>
        <taxon>Actinomycetes</taxon>
        <taxon>Pseudonocardiales</taxon>
        <taxon>Pseudonocardiaceae</taxon>
        <taxon>Amycolatopsis</taxon>
    </lineage>
</organism>
<dbReference type="Proteomes" id="UP000054226">
    <property type="component" value="Unassembled WGS sequence"/>
</dbReference>
<dbReference type="PATRIC" id="fig|1284240.4.peg.5635"/>
<dbReference type="Gene3D" id="1.10.10.10">
    <property type="entry name" value="Winged helix-like DNA-binding domain superfamily/Winged helix DNA-binding domain"/>
    <property type="match status" value="1"/>
</dbReference>
<dbReference type="InterPro" id="IPR036390">
    <property type="entry name" value="WH_DNA-bd_sf"/>
</dbReference>
<dbReference type="InterPro" id="IPR052526">
    <property type="entry name" value="HTH-type_Bedaq_tolerance"/>
</dbReference>
<keyword evidence="2" id="KW-0238">DNA-binding</keyword>
<dbReference type="PROSITE" id="PS50995">
    <property type="entry name" value="HTH_MARR_2"/>
    <property type="match status" value="1"/>
</dbReference>
<evidence type="ECO:0000256" key="3">
    <source>
        <dbReference type="ARBA" id="ARBA00023163"/>
    </source>
</evidence>
<dbReference type="AlphaFoldDB" id="M2Z1Q0"/>
<dbReference type="SUPFAM" id="SSF46785">
    <property type="entry name" value="Winged helix' DNA-binding domain"/>
    <property type="match status" value="1"/>
</dbReference>
<evidence type="ECO:0000313" key="5">
    <source>
        <dbReference type="EMBL" id="EME54539.1"/>
    </source>
</evidence>
<evidence type="ECO:0000259" key="4">
    <source>
        <dbReference type="PROSITE" id="PS50995"/>
    </source>
</evidence>
<keyword evidence="3" id="KW-0804">Transcription</keyword>
<dbReference type="PROSITE" id="PS01117">
    <property type="entry name" value="HTH_MARR_1"/>
    <property type="match status" value="1"/>
</dbReference>
<evidence type="ECO:0000313" key="6">
    <source>
        <dbReference type="Proteomes" id="UP000054226"/>
    </source>
</evidence>
<dbReference type="PANTHER" id="PTHR39515">
    <property type="entry name" value="CONSERVED PROTEIN"/>
    <property type="match status" value="1"/>
</dbReference>
<dbReference type="InterPro" id="IPR023187">
    <property type="entry name" value="Tscrpt_reg_MarR-type_CS"/>
</dbReference>
<sequence>MASRLRLAVVRLNRRLRAQRAGDGISLTQVSALSTLHKCGALTPGQLAAKEGVQPPSMTRVIAALEEMGYVERRPHPTDGRQAIVELSDRGRAYVIEQITAREIWLDKQLAELSAQEREVLSRAAEIIDRMAGN</sequence>
<keyword evidence="6" id="KW-1185">Reference proteome</keyword>
<reference evidence="5 6" key="1">
    <citation type="journal article" date="2013" name="Genome Announc.">
        <title>Draft Genome Sequence of Amycolatopsis decaplanina Strain DSM 44594T.</title>
        <authorList>
            <person name="Kaur N."/>
            <person name="Kumar S."/>
            <person name="Bala M."/>
            <person name="Raghava G.P."/>
            <person name="Mayilraj S."/>
        </authorList>
    </citation>
    <scope>NUCLEOTIDE SEQUENCE [LARGE SCALE GENOMIC DNA]</scope>
    <source>
        <strain evidence="5 6">DSM 44594</strain>
    </source>
</reference>
<dbReference type="GO" id="GO:0003677">
    <property type="term" value="F:DNA binding"/>
    <property type="evidence" value="ECO:0007669"/>
    <property type="project" value="UniProtKB-KW"/>
</dbReference>
<name>M2Z1Q0_9PSEU</name>
<dbReference type="InterPro" id="IPR000835">
    <property type="entry name" value="HTH_MarR-typ"/>
</dbReference>
<evidence type="ECO:0000256" key="1">
    <source>
        <dbReference type="ARBA" id="ARBA00023015"/>
    </source>
</evidence>
<dbReference type="PANTHER" id="PTHR39515:SF2">
    <property type="entry name" value="HTH-TYPE TRANSCRIPTIONAL REGULATOR RV0880"/>
    <property type="match status" value="1"/>
</dbReference>
<accession>M2Z1Q0</accession>
<dbReference type="SMART" id="SM00347">
    <property type="entry name" value="HTH_MARR"/>
    <property type="match status" value="1"/>
</dbReference>
<dbReference type="GO" id="GO:0003700">
    <property type="term" value="F:DNA-binding transcription factor activity"/>
    <property type="evidence" value="ECO:0007669"/>
    <property type="project" value="InterPro"/>
</dbReference>
<gene>
    <name evidence="5" type="ORF">H074_27693</name>
</gene>
<dbReference type="InterPro" id="IPR036388">
    <property type="entry name" value="WH-like_DNA-bd_sf"/>
</dbReference>
<dbReference type="Pfam" id="PF01047">
    <property type="entry name" value="MarR"/>
    <property type="match status" value="1"/>
</dbReference>
<proteinExistence type="predicted"/>
<dbReference type="EMBL" id="AOHO01000069">
    <property type="protein sequence ID" value="EME54539.1"/>
    <property type="molecule type" value="Genomic_DNA"/>
</dbReference>
<evidence type="ECO:0000256" key="2">
    <source>
        <dbReference type="ARBA" id="ARBA00023125"/>
    </source>
</evidence>
<dbReference type="PRINTS" id="PR00598">
    <property type="entry name" value="HTHMARR"/>
</dbReference>
<feature type="domain" description="HTH marR-type" evidence="4">
    <location>
        <begin position="1"/>
        <end position="130"/>
    </location>
</feature>
<keyword evidence="1" id="KW-0805">Transcription regulation</keyword>
<protein>
    <submittedName>
        <fullName evidence="5">MarR family transcriptional regulator</fullName>
    </submittedName>
</protein>